<feature type="chain" id="PRO_5002045696" evidence="2">
    <location>
        <begin position="24"/>
        <end position="47"/>
    </location>
</feature>
<feature type="signal peptide" evidence="2">
    <location>
        <begin position="1"/>
        <end position="23"/>
    </location>
</feature>
<dbReference type="AlphaFoldDB" id="A0A0A9F844"/>
<sequence length="47" mass="5222">MVEGCSILLHFLDMLIILDVVHAVAAVTNCSTLSWLLKYRKDVGGYL</sequence>
<keyword evidence="1" id="KW-0472">Membrane</keyword>
<proteinExistence type="predicted"/>
<keyword evidence="2" id="KW-0732">Signal</keyword>
<evidence type="ECO:0000313" key="3">
    <source>
        <dbReference type="EMBL" id="JAE06316.1"/>
    </source>
</evidence>
<name>A0A0A9F844_ARUDO</name>
<organism evidence="3">
    <name type="scientific">Arundo donax</name>
    <name type="common">Giant reed</name>
    <name type="synonym">Donax arundinaceus</name>
    <dbReference type="NCBI Taxonomy" id="35708"/>
    <lineage>
        <taxon>Eukaryota</taxon>
        <taxon>Viridiplantae</taxon>
        <taxon>Streptophyta</taxon>
        <taxon>Embryophyta</taxon>
        <taxon>Tracheophyta</taxon>
        <taxon>Spermatophyta</taxon>
        <taxon>Magnoliopsida</taxon>
        <taxon>Liliopsida</taxon>
        <taxon>Poales</taxon>
        <taxon>Poaceae</taxon>
        <taxon>PACMAD clade</taxon>
        <taxon>Arundinoideae</taxon>
        <taxon>Arundineae</taxon>
        <taxon>Arundo</taxon>
    </lineage>
</organism>
<feature type="transmembrane region" description="Helical" evidence="1">
    <location>
        <begin position="16"/>
        <end position="37"/>
    </location>
</feature>
<reference evidence="3" key="1">
    <citation type="submission" date="2014-09" db="EMBL/GenBank/DDBJ databases">
        <authorList>
            <person name="Magalhaes I.L.F."/>
            <person name="Oliveira U."/>
            <person name="Santos F.R."/>
            <person name="Vidigal T.H.D.A."/>
            <person name="Brescovit A.D."/>
            <person name="Santos A.J."/>
        </authorList>
    </citation>
    <scope>NUCLEOTIDE SEQUENCE</scope>
    <source>
        <tissue evidence="3">Shoot tissue taken approximately 20 cm above the soil surface</tissue>
    </source>
</reference>
<accession>A0A0A9F844</accession>
<evidence type="ECO:0000256" key="2">
    <source>
        <dbReference type="SAM" id="SignalP"/>
    </source>
</evidence>
<evidence type="ECO:0000256" key="1">
    <source>
        <dbReference type="SAM" id="Phobius"/>
    </source>
</evidence>
<protein>
    <submittedName>
        <fullName evidence="3">Uncharacterized protein</fullName>
    </submittedName>
</protein>
<reference evidence="3" key="2">
    <citation type="journal article" date="2015" name="Data Brief">
        <title>Shoot transcriptome of the giant reed, Arundo donax.</title>
        <authorList>
            <person name="Barrero R.A."/>
            <person name="Guerrero F.D."/>
            <person name="Moolhuijzen P."/>
            <person name="Goolsby J.A."/>
            <person name="Tidwell J."/>
            <person name="Bellgard S.E."/>
            <person name="Bellgard M.I."/>
        </authorList>
    </citation>
    <scope>NUCLEOTIDE SEQUENCE</scope>
    <source>
        <tissue evidence="3">Shoot tissue taken approximately 20 cm above the soil surface</tissue>
    </source>
</reference>
<keyword evidence="1" id="KW-1133">Transmembrane helix</keyword>
<keyword evidence="1" id="KW-0812">Transmembrane</keyword>
<dbReference type="EMBL" id="GBRH01191580">
    <property type="protein sequence ID" value="JAE06316.1"/>
    <property type="molecule type" value="Transcribed_RNA"/>
</dbReference>